<feature type="transmembrane region" description="Helical" evidence="1">
    <location>
        <begin position="207"/>
        <end position="225"/>
    </location>
</feature>
<evidence type="ECO:0000313" key="3">
    <source>
        <dbReference type="Proteomes" id="UP001218246"/>
    </source>
</evidence>
<dbReference type="Proteomes" id="UP001218246">
    <property type="component" value="Unassembled WGS sequence"/>
</dbReference>
<reference evidence="2 3" key="1">
    <citation type="submission" date="2023-04" db="EMBL/GenBank/DDBJ databases">
        <title>Ectobacillus antri isolated from activated sludge.</title>
        <authorList>
            <person name="Yan P."/>
            <person name="Liu X."/>
        </authorList>
    </citation>
    <scope>NUCLEOTIDE SEQUENCE [LARGE SCALE GENOMIC DNA]</scope>
    <source>
        <strain evidence="2 3">C18H</strain>
    </source>
</reference>
<dbReference type="EMBL" id="JARULN010000001">
    <property type="protein sequence ID" value="MDG5752739.1"/>
    <property type="molecule type" value="Genomic_DNA"/>
</dbReference>
<feature type="transmembrane region" description="Helical" evidence="1">
    <location>
        <begin position="172"/>
        <end position="195"/>
    </location>
</feature>
<organism evidence="2 3">
    <name type="scientific">Ectobacillus antri</name>
    <dbReference type="NCBI Taxonomy" id="2486280"/>
    <lineage>
        <taxon>Bacteria</taxon>
        <taxon>Bacillati</taxon>
        <taxon>Bacillota</taxon>
        <taxon>Bacilli</taxon>
        <taxon>Bacillales</taxon>
        <taxon>Bacillaceae</taxon>
        <taxon>Ectobacillus</taxon>
    </lineage>
</organism>
<proteinExistence type="predicted"/>
<comment type="caution">
    <text evidence="2">The sequence shown here is derived from an EMBL/GenBank/DDBJ whole genome shotgun (WGS) entry which is preliminary data.</text>
</comment>
<keyword evidence="3" id="KW-1185">Reference proteome</keyword>
<keyword evidence="1" id="KW-1133">Transmembrane helix</keyword>
<accession>A0ABT6H0U9</accession>
<dbReference type="RefSeq" id="WP_278017919.1">
    <property type="nucleotide sequence ID" value="NZ_JARRRY010000001.1"/>
</dbReference>
<feature type="transmembrane region" description="Helical" evidence="1">
    <location>
        <begin position="142"/>
        <end position="166"/>
    </location>
</feature>
<sequence length="226" mass="26765">MKQRKKQSIYRFMQKSLRKEYFYLKRELLLYCPVDFGTVSANAYYAAFDKDGISIYEYDRRAENRIRLLERYPWKTWKQVKIDHFLQKSEFVFQGQTNRIFQFLKNGQEAQAIIDSYTSIEITEIPRPLWCKIPGYRSKKPISMYVASLLYTILLAATLKALVPYVVEKALYAFSIFTMLTSTLCLCIGLIEPSIVLLSQDKTRAKVIYYYTYFIACGFISIFIFW</sequence>
<evidence type="ECO:0008006" key="4">
    <source>
        <dbReference type="Google" id="ProtNLM"/>
    </source>
</evidence>
<name>A0ABT6H0U9_9BACI</name>
<gene>
    <name evidence="2" type="ORF">P6P90_01825</name>
</gene>
<evidence type="ECO:0000313" key="2">
    <source>
        <dbReference type="EMBL" id="MDG5752739.1"/>
    </source>
</evidence>
<evidence type="ECO:0000256" key="1">
    <source>
        <dbReference type="SAM" id="Phobius"/>
    </source>
</evidence>
<protein>
    <recommendedName>
        <fullName evidence="4">DUF2812 domain-containing protein</fullName>
    </recommendedName>
</protein>
<keyword evidence="1" id="KW-0472">Membrane</keyword>
<keyword evidence="1" id="KW-0812">Transmembrane</keyword>